<dbReference type="GO" id="GO:0006520">
    <property type="term" value="P:amino acid metabolic process"/>
    <property type="evidence" value="ECO:0007669"/>
    <property type="project" value="TreeGrafter"/>
</dbReference>
<keyword evidence="5" id="KW-1185">Reference proteome</keyword>
<dbReference type="PANTHER" id="PTHR43795:SF2">
    <property type="entry name" value="BIFUNCTIONAL ASPARTATE AMINOTRANSFERASE AND GLUTAMATE_ASPARTATE-PREPHENATE AMINOTRANSFERASE"/>
    <property type="match status" value="1"/>
</dbReference>
<evidence type="ECO:0000256" key="1">
    <source>
        <dbReference type="ARBA" id="ARBA00022898"/>
    </source>
</evidence>
<dbReference type="CDD" id="cd00609">
    <property type="entry name" value="AAT_like"/>
    <property type="match status" value="1"/>
</dbReference>
<comment type="cofactor">
    <cofactor evidence="2">
        <name>pyridoxal 5'-phosphate</name>
        <dbReference type="ChEBI" id="CHEBI:597326"/>
    </cofactor>
</comment>
<sequence>MFDQDVISLSHGDGTRRPHPSILCAGVLSLLNHNHSPDDYHVMTENKMLVDWVVNDFLDDQLPFELANNIFFANGSTSIFDSIFTLLSQQNKKALVPSSFYHNLIKWSEMYRIPLICDYTLPSNDYKITSEQLEKQIKDNDIDVLFLFNPTQTGAIYTTHELSQIAETCIRHNLMVFVDSVFAGTEFTFDTRTPQLGQFYADHPNNIVTIKSASKVLNLANQRVGWACGGEKVIQNLKDISSSKNPSMNNVSLEMVRHGLEYCSTYIAENNRECAYRASMIENLISDVNGALGEELVVVGHKPLAGHGILLDFERLTAKKGVDVGGAQFCEHLLRDQKLSLSPADSLGFRGCKARVAFSSVGLKQTYIHKEAELLYVIGALTRGTSAGLDSLFHLPSSEEYFSQGRDLLRGALTNNLTNGIKSFITKGGR</sequence>
<gene>
    <name evidence="4" type="ORF">BCV38_04435</name>
</gene>
<comment type="caution">
    <text evidence="4">The sequence shown here is derived from an EMBL/GenBank/DDBJ whole genome shotgun (WGS) entry which is preliminary data.</text>
</comment>
<dbReference type="Gene3D" id="3.40.640.10">
    <property type="entry name" value="Type I PLP-dependent aspartate aminotransferase-like (Major domain)"/>
    <property type="match status" value="1"/>
</dbReference>
<dbReference type="AlphaFoldDB" id="A0AA44VSS5"/>
<keyword evidence="1" id="KW-0663">Pyridoxal phosphate</keyword>
<dbReference type="EMBL" id="MCSB01000013">
    <property type="protein sequence ID" value="PME29331.1"/>
    <property type="molecule type" value="Genomic_DNA"/>
</dbReference>
<dbReference type="InterPro" id="IPR015422">
    <property type="entry name" value="PyrdxlP-dep_Trfase_small"/>
</dbReference>
<evidence type="ECO:0000313" key="4">
    <source>
        <dbReference type="EMBL" id="PME29331.1"/>
    </source>
</evidence>
<reference evidence="4 5" key="1">
    <citation type="journal article" date="2018" name="Nature">
        <title>A major lineage of non-tailed dsDNA viruses as unrecognized killers of marine bacteria.</title>
        <authorList>
            <person name="Kauffman K.M."/>
            <person name="Hussain F.A."/>
            <person name="Yang J."/>
            <person name="Arevalo P."/>
            <person name="Brown J.M."/>
            <person name="Chang W.K."/>
            <person name="VanInsberghe D."/>
            <person name="Elsherbini J."/>
            <person name="Sharma R.S."/>
            <person name="Cutler M.B."/>
            <person name="Kelly L."/>
            <person name="Polz M.F."/>
        </authorList>
    </citation>
    <scope>NUCLEOTIDE SEQUENCE [LARGE SCALE GENOMIC DNA]</scope>
    <source>
        <strain evidence="4 5">10N.286.55.E1</strain>
    </source>
</reference>
<keyword evidence="2" id="KW-0032">Aminotransferase</keyword>
<dbReference type="InterPro" id="IPR050478">
    <property type="entry name" value="Ethylene_sulfur-biosynth"/>
</dbReference>
<protein>
    <recommendedName>
        <fullName evidence="2">Aminotransferase</fullName>
        <ecNumber evidence="2">2.6.1.-</ecNumber>
    </recommendedName>
</protein>
<dbReference type="Proteomes" id="UP000239763">
    <property type="component" value="Unassembled WGS sequence"/>
</dbReference>
<dbReference type="InterPro" id="IPR015424">
    <property type="entry name" value="PyrdxlP-dep_Trfase"/>
</dbReference>
<name>A0AA44VSS5_9VIBR</name>
<proteinExistence type="inferred from homology"/>
<dbReference type="InterPro" id="IPR015421">
    <property type="entry name" value="PyrdxlP-dep_Trfase_major"/>
</dbReference>
<dbReference type="SUPFAM" id="SSF53383">
    <property type="entry name" value="PLP-dependent transferases"/>
    <property type="match status" value="1"/>
</dbReference>
<dbReference type="GO" id="GO:0030170">
    <property type="term" value="F:pyridoxal phosphate binding"/>
    <property type="evidence" value="ECO:0007669"/>
    <property type="project" value="InterPro"/>
</dbReference>
<evidence type="ECO:0000313" key="5">
    <source>
        <dbReference type="Proteomes" id="UP000239763"/>
    </source>
</evidence>
<dbReference type="GO" id="GO:0008483">
    <property type="term" value="F:transaminase activity"/>
    <property type="evidence" value="ECO:0007669"/>
    <property type="project" value="UniProtKB-KW"/>
</dbReference>
<dbReference type="PANTHER" id="PTHR43795">
    <property type="entry name" value="BIFUNCTIONAL ASPARTATE AMINOTRANSFERASE AND GLUTAMATE/ASPARTATE-PREPHENATE AMINOTRANSFERASE-RELATED"/>
    <property type="match status" value="1"/>
</dbReference>
<dbReference type="Pfam" id="PF00155">
    <property type="entry name" value="Aminotran_1_2"/>
    <property type="match status" value="1"/>
</dbReference>
<dbReference type="EC" id="2.6.1.-" evidence="2"/>
<dbReference type="InterPro" id="IPR004839">
    <property type="entry name" value="Aminotransferase_I/II_large"/>
</dbReference>
<accession>A0AA44VSS5</accession>
<evidence type="ECO:0000256" key="2">
    <source>
        <dbReference type="RuleBase" id="RU000481"/>
    </source>
</evidence>
<comment type="similarity">
    <text evidence="2">Belongs to the class-I pyridoxal-phosphate-dependent aminotransferase family.</text>
</comment>
<evidence type="ECO:0000259" key="3">
    <source>
        <dbReference type="Pfam" id="PF00155"/>
    </source>
</evidence>
<feature type="domain" description="Aminotransferase class I/classII large" evidence="3">
    <location>
        <begin position="60"/>
        <end position="243"/>
    </location>
</feature>
<organism evidence="4 5">
    <name type="scientific">Vibrio lentus</name>
    <dbReference type="NCBI Taxonomy" id="136468"/>
    <lineage>
        <taxon>Bacteria</taxon>
        <taxon>Pseudomonadati</taxon>
        <taxon>Pseudomonadota</taxon>
        <taxon>Gammaproteobacteria</taxon>
        <taxon>Vibrionales</taxon>
        <taxon>Vibrionaceae</taxon>
        <taxon>Vibrio</taxon>
    </lineage>
</organism>
<keyword evidence="2" id="KW-0808">Transferase</keyword>
<dbReference type="InterPro" id="IPR004838">
    <property type="entry name" value="NHTrfase_class1_PyrdxlP-BS"/>
</dbReference>
<dbReference type="Gene3D" id="3.90.1150.10">
    <property type="entry name" value="Aspartate Aminotransferase, domain 1"/>
    <property type="match status" value="1"/>
</dbReference>
<dbReference type="PROSITE" id="PS00105">
    <property type="entry name" value="AA_TRANSFER_CLASS_1"/>
    <property type="match status" value="1"/>
</dbReference>